<dbReference type="Pfam" id="PF00593">
    <property type="entry name" value="TonB_dep_Rec_b-barrel"/>
    <property type="match status" value="1"/>
</dbReference>
<dbReference type="GO" id="GO:0009279">
    <property type="term" value="C:cell outer membrane"/>
    <property type="evidence" value="ECO:0007669"/>
    <property type="project" value="UniProtKB-SubCell"/>
</dbReference>
<keyword evidence="15" id="KW-1185">Reference proteome</keyword>
<keyword evidence="4 8" id="KW-0812">Transmembrane</keyword>
<proteinExistence type="inferred from homology"/>
<feature type="region of interest" description="Disordered" evidence="10">
    <location>
        <begin position="384"/>
        <end position="404"/>
    </location>
</feature>
<evidence type="ECO:0000256" key="7">
    <source>
        <dbReference type="ARBA" id="ARBA00023237"/>
    </source>
</evidence>
<evidence type="ECO:0000256" key="9">
    <source>
        <dbReference type="RuleBase" id="RU003357"/>
    </source>
</evidence>
<evidence type="ECO:0000259" key="12">
    <source>
        <dbReference type="Pfam" id="PF07715"/>
    </source>
</evidence>
<organism evidence="14 15">
    <name type="scientific">Pseudogemmatithrix spongiicola</name>
    <dbReference type="NCBI Taxonomy" id="3062599"/>
    <lineage>
        <taxon>Bacteria</taxon>
        <taxon>Pseudomonadati</taxon>
        <taxon>Gemmatimonadota</taxon>
        <taxon>Gemmatimonadia</taxon>
        <taxon>Gemmatimonadales</taxon>
        <taxon>Gemmatimonadaceae</taxon>
        <taxon>Pseudogemmatithrix</taxon>
    </lineage>
</organism>
<evidence type="ECO:0000256" key="10">
    <source>
        <dbReference type="SAM" id="MobiDB-lite"/>
    </source>
</evidence>
<dbReference type="InterPro" id="IPR012910">
    <property type="entry name" value="Plug_dom"/>
</dbReference>
<evidence type="ECO:0000256" key="3">
    <source>
        <dbReference type="ARBA" id="ARBA00022452"/>
    </source>
</evidence>
<dbReference type="EMBL" id="CP130612">
    <property type="protein sequence ID" value="WKW12607.1"/>
    <property type="molecule type" value="Genomic_DNA"/>
</dbReference>
<dbReference type="Gene3D" id="2.40.170.20">
    <property type="entry name" value="TonB-dependent receptor, beta-barrel domain"/>
    <property type="match status" value="1"/>
</dbReference>
<dbReference type="PROSITE" id="PS52016">
    <property type="entry name" value="TONB_DEPENDENT_REC_3"/>
    <property type="match status" value="1"/>
</dbReference>
<evidence type="ECO:0000256" key="8">
    <source>
        <dbReference type="PROSITE-ProRule" id="PRU01360"/>
    </source>
</evidence>
<feature type="region of interest" description="Disordered" evidence="10">
    <location>
        <begin position="1"/>
        <end position="29"/>
    </location>
</feature>
<evidence type="ECO:0000259" key="11">
    <source>
        <dbReference type="Pfam" id="PF00593"/>
    </source>
</evidence>
<dbReference type="KEGG" id="pspc:Strain318_001903"/>
<keyword evidence="14" id="KW-0675">Receptor</keyword>
<dbReference type="Gene3D" id="2.170.130.10">
    <property type="entry name" value="TonB-dependent receptor, plug domain"/>
    <property type="match status" value="1"/>
</dbReference>
<evidence type="ECO:0000256" key="6">
    <source>
        <dbReference type="ARBA" id="ARBA00023136"/>
    </source>
</evidence>
<dbReference type="GO" id="GO:0033214">
    <property type="term" value="P:siderophore-iron import into cell"/>
    <property type="evidence" value="ECO:0007669"/>
    <property type="project" value="TreeGrafter"/>
</dbReference>
<keyword evidence="5 9" id="KW-0798">TonB box</keyword>
<dbReference type="SUPFAM" id="SSF56935">
    <property type="entry name" value="Porins"/>
    <property type="match status" value="1"/>
</dbReference>
<reference evidence="14" key="1">
    <citation type="submission" date="2023-07" db="EMBL/GenBank/DDBJ databases">
        <authorList>
            <person name="Haufschild T."/>
            <person name="Kallscheuer N."/>
            <person name="Hammer J."/>
            <person name="Kohn T."/>
            <person name="Kabuu M."/>
            <person name="Jogler M."/>
            <person name="Wohfarth N."/>
            <person name="Heuer A."/>
            <person name="Rohde M."/>
            <person name="van Teeseling M.C.F."/>
            <person name="Jogler C."/>
        </authorList>
    </citation>
    <scope>NUCLEOTIDE SEQUENCE</scope>
    <source>
        <strain evidence="13">Strain 138</strain>
        <strain evidence="14">Strain 318</strain>
    </source>
</reference>
<keyword evidence="2 8" id="KW-0813">Transport</keyword>
<evidence type="ECO:0000256" key="2">
    <source>
        <dbReference type="ARBA" id="ARBA00022448"/>
    </source>
</evidence>
<comment type="subcellular location">
    <subcellularLocation>
        <location evidence="1 8">Cell outer membrane</location>
        <topology evidence="1 8">Multi-pass membrane protein</topology>
    </subcellularLocation>
</comment>
<evidence type="ECO:0000313" key="15">
    <source>
        <dbReference type="Proteomes" id="UP001229955"/>
    </source>
</evidence>
<dbReference type="PANTHER" id="PTHR30442:SF0">
    <property type="entry name" value="FE(3+) DICITRATE TRANSPORT PROTEIN FECA"/>
    <property type="match status" value="1"/>
</dbReference>
<keyword evidence="7 8" id="KW-0998">Cell outer membrane</keyword>
<name>A0AA49K114_9BACT</name>
<evidence type="ECO:0000256" key="1">
    <source>
        <dbReference type="ARBA" id="ARBA00004571"/>
    </source>
</evidence>
<dbReference type="InterPro" id="IPR039426">
    <property type="entry name" value="TonB-dep_rcpt-like"/>
</dbReference>
<evidence type="ECO:0000256" key="4">
    <source>
        <dbReference type="ARBA" id="ARBA00022692"/>
    </source>
</evidence>
<dbReference type="PANTHER" id="PTHR30442">
    <property type="entry name" value="IRON III DICITRATE TRANSPORT PROTEIN FECA"/>
    <property type="match status" value="1"/>
</dbReference>
<dbReference type="InterPro" id="IPR036942">
    <property type="entry name" value="Beta-barrel_TonB_sf"/>
</dbReference>
<dbReference type="Pfam" id="PF07715">
    <property type="entry name" value="Plug"/>
    <property type="match status" value="1"/>
</dbReference>
<dbReference type="InterPro" id="IPR000531">
    <property type="entry name" value="Beta-barrel_TonB"/>
</dbReference>
<keyword evidence="3 8" id="KW-1134">Transmembrane beta strand</keyword>
<dbReference type="InterPro" id="IPR037066">
    <property type="entry name" value="Plug_dom_sf"/>
</dbReference>
<dbReference type="RefSeq" id="WP_367885486.1">
    <property type="nucleotide sequence ID" value="NZ_CP130612.1"/>
</dbReference>
<accession>A0AA49K114</accession>
<dbReference type="EMBL" id="CP130613">
    <property type="protein sequence ID" value="WKW15514.1"/>
    <property type="molecule type" value="Genomic_DNA"/>
</dbReference>
<evidence type="ECO:0000313" key="14">
    <source>
        <dbReference type="EMBL" id="WKW15514.1"/>
    </source>
</evidence>
<keyword evidence="6 8" id="KW-0472">Membrane</keyword>
<dbReference type="AlphaFoldDB" id="A0AA49K114"/>
<feature type="domain" description="TonB-dependent receptor-like beta-barrel" evidence="11">
    <location>
        <begin position="239"/>
        <end position="713"/>
    </location>
</feature>
<protein>
    <submittedName>
        <fullName evidence="14">TonB-dependent receptor</fullName>
    </submittedName>
</protein>
<accession>A0AA49JV53</accession>
<feature type="domain" description="TonB-dependent receptor plug" evidence="12">
    <location>
        <begin position="49"/>
        <end position="158"/>
    </location>
</feature>
<comment type="similarity">
    <text evidence="8 9">Belongs to the TonB-dependent receptor family.</text>
</comment>
<dbReference type="Proteomes" id="UP001229955">
    <property type="component" value="Chromosome"/>
</dbReference>
<evidence type="ECO:0000313" key="13">
    <source>
        <dbReference type="EMBL" id="WKW12607.1"/>
    </source>
</evidence>
<evidence type="ECO:0000256" key="5">
    <source>
        <dbReference type="ARBA" id="ARBA00023077"/>
    </source>
</evidence>
<sequence>MAFAPRGLTAQARDTAPGRRALRDSSRSLRDSVARLPGLTIIGTTEDRSRIPGSAQTLDRRTLTRARVFTTNEALRKVSGIVVRDEEGLGLRPNIGIRGLNPTRSAKVLLLEDGVPVALAPYGDNAAYYHPPIGRMERIEVLKGAGQILYGPQTIGGVINYITPGLPAVSSTSLRVAGGSNAFGSAQARVAAVQGDGGVVFDVGRFRSLGARENTASDVSDASAKFFLRLAPTQRLTAKANFFREGSQVTYSGLRESEWADNPRQNPFRNDRFDIQRLGGAIAHEWTAGHRRLVTTLYGHQIQRDWWRQSSNSSQRPNDAADPACGSIAALETGCGNEGRLRQYRIAGIEPRYAQPLVLGALAGELDAGLRLHREVQTRVQLNGAAHDSRSAGPAGNPGSGILEDNLRTTSALAGFVQARIGGLTWSVTPGLRVERITITRTNRRPLAGAPSGVGGETSLTEIIPGIGATLAPSARLTVFAGAHRGFAPPRNEDIISNTTGGVVELDPERSWNYEVGARWTSARGWNLDATVFRLDFENQVIPASVAGGAGATLTSAGRTLHQGVEFDLRGDLPALGGLTPFVQLATTWMPIARFEGERFAFIGTGGADVAGQVYAEQNAAESRTALRVTGNRLPYAPEVTVTATLGVRHRAGLDLSAEAVHVGRQFGDAANTSVLVPDGQQGPLAANTLWNLSANWTSAPLGVTVFATVKNVFDELVVVDRTRGLLPGMPRLLQLGLERSF</sequence>
<gene>
    <name evidence="13" type="ORF">Strain138_001904</name>
    <name evidence="14" type="ORF">Strain318_001903</name>
</gene>